<organism evidence="8 9">
    <name type="scientific">Paracoccus litorisediminis</name>
    <dbReference type="NCBI Taxonomy" id="2006130"/>
    <lineage>
        <taxon>Bacteria</taxon>
        <taxon>Pseudomonadati</taxon>
        <taxon>Pseudomonadota</taxon>
        <taxon>Alphaproteobacteria</taxon>
        <taxon>Rhodobacterales</taxon>
        <taxon>Paracoccaceae</taxon>
        <taxon>Paracoccus</taxon>
    </lineage>
</organism>
<dbReference type="Proteomes" id="UP000449846">
    <property type="component" value="Unassembled WGS sequence"/>
</dbReference>
<keyword evidence="3 6" id="KW-0812">Transmembrane</keyword>
<evidence type="ECO:0000256" key="1">
    <source>
        <dbReference type="ARBA" id="ARBA00004141"/>
    </source>
</evidence>
<dbReference type="OrthoDB" id="9779283at2"/>
<dbReference type="GO" id="GO:0015093">
    <property type="term" value="F:ferrous iron transmembrane transporter activity"/>
    <property type="evidence" value="ECO:0007669"/>
    <property type="project" value="TreeGrafter"/>
</dbReference>
<dbReference type="InterPro" id="IPR004923">
    <property type="entry name" value="FTR1/Fip1/EfeU"/>
</dbReference>
<dbReference type="PANTHER" id="PTHR31632:SF2">
    <property type="entry name" value="PLASMA MEMBRANE IRON PERMEASE"/>
    <property type="match status" value="1"/>
</dbReference>
<dbReference type="GO" id="GO:0033573">
    <property type="term" value="C:high-affinity iron permease complex"/>
    <property type="evidence" value="ECO:0007669"/>
    <property type="project" value="InterPro"/>
</dbReference>
<comment type="caution">
    <text evidence="8">The sequence shown here is derived from an EMBL/GenBank/DDBJ whole genome shotgun (WGS) entry which is preliminary data.</text>
</comment>
<feature type="transmembrane region" description="Helical" evidence="6">
    <location>
        <begin position="549"/>
        <end position="568"/>
    </location>
</feature>
<comment type="subcellular location">
    <subcellularLocation>
        <location evidence="1">Membrane</location>
        <topology evidence="1">Multi-pass membrane protein</topology>
    </subcellularLocation>
</comment>
<evidence type="ECO:0000313" key="8">
    <source>
        <dbReference type="EMBL" id="MTH60464.1"/>
    </source>
</evidence>
<evidence type="ECO:0000256" key="5">
    <source>
        <dbReference type="ARBA" id="ARBA00023136"/>
    </source>
</evidence>
<feature type="transmembrane region" description="Helical" evidence="6">
    <location>
        <begin position="482"/>
        <end position="503"/>
    </location>
</feature>
<evidence type="ECO:0000256" key="7">
    <source>
        <dbReference type="SAM" id="SignalP"/>
    </source>
</evidence>
<feature type="transmembrane region" description="Helical" evidence="6">
    <location>
        <begin position="580"/>
        <end position="598"/>
    </location>
</feature>
<keyword evidence="4 6" id="KW-1133">Transmembrane helix</keyword>
<feature type="transmembrane region" description="Helical" evidence="6">
    <location>
        <begin position="651"/>
        <end position="673"/>
    </location>
</feature>
<accession>A0A844HPX6</accession>
<dbReference type="AlphaFoldDB" id="A0A844HPX6"/>
<proteinExistence type="inferred from homology"/>
<reference evidence="8 9" key="1">
    <citation type="submission" date="2019-11" db="EMBL/GenBank/DDBJ databases">
        <authorList>
            <person name="Dong K."/>
        </authorList>
    </citation>
    <scope>NUCLEOTIDE SEQUENCE [LARGE SCALE GENOMIC DNA]</scope>
    <source>
        <strain evidence="8 9">NBRC 112902</strain>
    </source>
</reference>
<evidence type="ECO:0000256" key="4">
    <source>
        <dbReference type="ARBA" id="ARBA00022989"/>
    </source>
</evidence>
<dbReference type="EMBL" id="WMIG01000008">
    <property type="protein sequence ID" value="MTH60464.1"/>
    <property type="molecule type" value="Genomic_DNA"/>
</dbReference>
<dbReference type="RefSeq" id="WP_155040410.1">
    <property type="nucleotide sequence ID" value="NZ_JBHGCD010000011.1"/>
</dbReference>
<feature type="transmembrane region" description="Helical" evidence="6">
    <location>
        <begin position="618"/>
        <end position="639"/>
    </location>
</feature>
<feature type="signal peptide" evidence="7">
    <location>
        <begin position="1"/>
        <end position="19"/>
    </location>
</feature>
<keyword evidence="7" id="KW-0732">Signal</keyword>
<sequence length="729" mass="78033">MKFLTAIALLLAMALPIHAEETPWSAAETLRSEAGRIERLMYRAASPERDADIAQRLQYMQAAWSATKGQFGAAGADAAMADYAASVGSGDPAQVARDRQRLWTAVMAAARDHGLAAILAGQPDHARDWLNIRDYARASRDTGAALAVKALAADQLEPQAAHDIVQSELLTVAASELRLALSRATEDAGAGRMVQYAGDLGRAEGLVAYLGDNLDARLGAESVAALRQDLARAEQDPSAIAAISQRIAGYAPVVLSPEETLRRARLLRRFTVMVWEEYANGVRDGQITQHLEYNESLMFRDRAVLILGDLTPQMTNPADAERLMQLLDDSKTLILQRKDGVEPLITEAVSLIDATFGAEVAQGGYAAAVDALPAALDEMVLVAANGDWTEAELKRLEAYSWFDPDIEQRLKPRAPSMALRMEARFWEGNTERPGLARLIAAQVPKDVLAAEVEGIKADLADARERIEAPISATGAALQSAGIIFREGLEGVLILAALLAALRAEGADPARFRRPVALGVGLAVVCSFALWAATRWLFSISTLSREALEGATALLAAAVLIWLVLGLTAKGGHVAAMRRKLAGTATVRTVAFLAFLVVFREGFETVLFYEALLVDAAPIPVLLGLVAGAGAALAAGWMILASGRKLPLRLFFRATSALLALLSVVLVGAGVRGLQTAALISATPVNWFPDRDWLQLWFGLFPVAEPLILQGLVVLLFLGVSVSRQRQATA</sequence>
<protein>
    <recommendedName>
        <fullName evidence="10">Iron permease</fullName>
    </recommendedName>
</protein>
<evidence type="ECO:0000256" key="2">
    <source>
        <dbReference type="ARBA" id="ARBA00008333"/>
    </source>
</evidence>
<evidence type="ECO:0000256" key="6">
    <source>
        <dbReference type="SAM" id="Phobius"/>
    </source>
</evidence>
<keyword evidence="5 6" id="KW-0472">Membrane</keyword>
<keyword evidence="9" id="KW-1185">Reference proteome</keyword>
<dbReference type="Pfam" id="PF03239">
    <property type="entry name" value="FTR1"/>
    <property type="match status" value="1"/>
</dbReference>
<gene>
    <name evidence="8" type="ORF">GL300_14705</name>
</gene>
<feature type="transmembrane region" description="Helical" evidence="6">
    <location>
        <begin position="693"/>
        <end position="717"/>
    </location>
</feature>
<evidence type="ECO:0000256" key="3">
    <source>
        <dbReference type="ARBA" id="ARBA00022692"/>
    </source>
</evidence>
<name>A0A844HPX6_9RHOB</name>
<feature type="transmembrane region" description="Helical" evidence="6">
    <location>
        <begin position="515"/>
        <end position="537"/>
    </location>
</feature>
<dbReference type="PANTHER" id="PTHR31632">
    <property type="entry name" value="IRON TRANSPORTER FTH1"/>
    <property type="match status" value="1"/>
</dbReference>
<evidence type="ECO:0000313" key="9">
    <source>
        <dbReference type="Proteomes" id="UP000449846"/>
    </source>
</evidence>
<feature type="chain" id="PRO_5032282824" description="Iron permease" evidence="7">
    <location>
        <begin position="20"/>
        <end position="729"/>
    </location>
</feature>
<comment type="similarity">
    <text evidence="2">Belongs to the oxidase-dependent Fe transporter (OFeT) (TC 9.A.10.1) family.</text>
</comment>
<evidence type="ECO:0008006" key="10">
    <source>
        <dbReference type="Google" id="ProtNLM"/>
    </source>
</evidence>